<dbReference type="OrthoDB" id="10042665at2759"/>
<dbReference type="PANTHER" id="PTHR46411:SF3">
    <property type="entry name" value="AAA+ ATPASE DOMAIN-CONTAINING PROTEIN"/>
    <property type="match status" value="1"/>
</dbReference>
<dbReference type="GO" id="GO:0005524">
    <property type="term" value="F:ATP binding"/>
    <property type="evidence" value="ECO:0007669"/>
    <property type="project" value="InterPro"/>
</dbReference>
<evidence type="ECO:0000313" key="2">
    <source>
        <dbReference type="EMBL" id="KAF2206993.1"/>
    </source>
</evidence>
<evidence type="ECO:0000313" key="3">
    <source>
        <dbReference type="Proteomes" id="UP000799539"/>
    </source>
</evidence>
<dbReference type="Proteomes" id="UP000799539">
    <property type="component" value="Unassembled WGS sequence"/>
</dbReference>
<dbReference type="InterPro" id="IPR027417">
    <property type="entry name" value="P-loop_NTPase"/>
</dbReference>
<sequence>LFLAAISVQSPFLRQLVRELLGNYPGENIDAQDLEFKSPFHPFFHHWASLVAANDKAHHDHSEQAEQINALVDVLGDEFKEAIADVQSLAKNGNTTFSLLWTLFPPGCPVFADINGKTHCFLVNSYNYLMAEHPPTLAVQLLSLDFDGSRYGWQKSSRFIPAFSGSTKILALPVIPFHFYENADTVLETLYARGRVAVDLTRQAPAYRSYDGSVRLNKSGDYDFEDVEIFVNERLMIEPKVHSQQASHHRWTEALFGLRPEVFCRSVVRGYLLGSKCWAEFEVDSIEPIRWNDNAFESLVVPPARKRLLEALVRQQKLHKQDFDDVVQGKGQGLIMLLSGPPGTGKTLTAESVADHLRIPLYAVSANELGDSAKDIEHQFPSVLRLAASWDAVLLLDEADAFLEKRAPQDTPGARERNKRVAAFLRILEYYRGILILTTNRAVNFDDAFYSRIHLSLPFKALDHRFREDIWKNFLRGSEVPESDISEFAREELNGRQIKNVVKMSRLLAQDSGGVPLQASHVRDVLRITREDVE</sequence>
<dbReference type="Pfam" id="PF00004">
    <property type="entry name" value="AAA"/>
    <property type="match status" value="1"/>
</dbReference>
<dbReference type="InterPro" id="IPR003959">
    <property type="entry name" value="ATPase_AAA_core"/>
</dbReference>
<dbReference type="InterPro" id="IPR054289">
    <property type="entry name" value="DUF7025"/>
</dbReference>
<proteinExistence type="predicted"/>
<feature type="non-terminal residue" evidence="2">
    <location>
        <position position="1"/>
    </location>
</feature>
<reference evidence="2" key="1">
    <citation type="journal article" date="2020" name="Stud. Mycol.">
        <title>101 Dothideomycetes genomes: a test case for predicting lifestyles and emergence of pathogens.</title>
        <authorList>
            <person name="Haridas S."/>
            <person name="Albert R."/>
            <person name="Binder M."/>
            <person name="Bloem J."/>
            <person name="Labutti K."/>
            <person name="Salamov A."/>
            <person name="Andreopoulos B."/>
            <person name="Baker S."/>
            <person name="Barry K."/>
            <person name="Bills G."/>
            <person name="Bluhm B."/>
            <person name="Cannon C."/>
            <person name="Castanera R."/>
            <person name="Culley D."/>
            <person name="Daum C."/>
            <person name="Ezra D."/>
            <person name="Gonzalez J."/>
            <person name="Henrissat B."/>
            <person name="Kuo A."/>
            <person name="Liang C."/>
            <person name="Lipzen A."/>
            <person name="Lutzoni F."/>
            <person name="Magnuson J."/>
            <person name="Mondo S."/>
            <person name="Nolan M."/>
            <person name="Ohm R."/>
            <person name="Pangilinan J."/>
            <person name="Park H.-J."/>
            <person name="Ramirez L."/>
            <person name="Alfaro M."/>
            <person name="Sun H."/>
            <person name="Tritt A."/>
            <person name="Yoshinaga Y."/>
            <person name="Zwiers L.-H."/>
            <person name="Turgeon B."/>
            <person name="Goodwin S."/>
            <person name="Spatafora J."/>
            <person name="Crous P."/>
            <person name="Grigoriev I."/>
        </authorList>
    </citation>
    <scope>NUCLEOTIDE SEQUENCE</scope>
    <source>
        <strain evidence="2">SCOH1-5</strain>
    </source>
</reference>
<dbReference type="CDD" id="cd19481">
    <property type="entry name" value="RecA-like_protease"/>
    <property type="match status" value="1"/>
</dbReference>
<dbReference type="GO" id="GO:0016887">
    <property type="term" value="F:ATP hydrolysis activity"/>
    <property type="evidence" value="ECO:0007669"/>
    <property type="project" value="InterPro"/>
</dbReference>
<dbReference type="InterPro" id="IPR003593">
    <property type="entry name" value="AAA+_ATPase"/>
</dbReference>
<dbReference type="EMBL" id="ML992708">
    <property type="protein sequence ID" value="KAF2206993.1"/>
    <property type="molecule type" value="Genomic_DNA"/>
</dbReference>
<dbReference type="PANTHER" id="PTHR46411">
    <property type="entry name" value="FAMILY ATPASE, PUTATIVE-RELATED"/>
    <property type="match status" value="1"/>
</dbReference>
<dbReference type="Gene3D" id="3.40.50.300">
    <property type="entry name" value="P-loop containing nucleotide triphosphate hydrolases"/>
    <property type="match status" value="1"/>
</dbReference>
<gene>
    <name evidence="2" type="ORF">CERZMDRAFT_52018</name>
</gene>
<dbReference type="AlphaFoldDB" id="A0A6A6F0P9"/>
<protein>
    <recommendedName>
        <fullName evidence="1">AAA+ ATPase domain-containing protein</fullName>
    </recommendedName>
</protein>
<accession>A0A6A6F0P9</accession>
<evidence type="ECO:0000259" key="1">
    <source>
        <dbReference type="SMART" id="SM00382"/>
    </source>
</evidence>
<organism evidence="2 3">
    <name type="scientific">Cercospora zeae-maydis SCOH1-5</name>
    <dbReference type="NCBI Taxonomy" id="717836"/>
    <lineage>
        <taxon>Eukaryota</taxon>
        <taxon>Fungi</taxon>
        <taxon>Dikarya</taxon>
        <taxon>Ascomycota</taxon>
        <taxon>Pezizomycotina</taxon>
        <taxon>Dothideomycetes</taxon>
        <taxon>Dothideomycetidae</taxon>
        <taxon>Mycosphaerellales</taxon>
        <taxon>Mycosphaerellaceae</taxon>
        <taxon>Cercospora</taxon>
    </lineage>
</organism>
<dbReference type="SUPFAM" id="SSF52540">
    <property type="entry name" value="P-loop containing nucleoside triphosphate hydrolases"/>
    <property type="match status" value="1"/>
</dbReference>
<feature type="domain" description="AAA+ ATPase" evidence="1">
    <location>
        <begin position="332"/>
        <end position="459"/>
    </location>
</feature>
<dbReference type="SMART" id="SM00382">
    <property type="entry name" value="AAA"/>
    <property type="match status" value="1"/>
</dbReference>
<keyword evidence="3" id="KW-1185">Reference proteome</keyword>
<name>A0A6A6F0P9_9PEZI</name>
<dbReference type="Pfam" id="PF22942">
    <property type="entry name" value="DUF7025"/>
    <property type="match status" value="1"/>
</dbReference>